<organism evidence="5 6">
    <name type="scientific">Microbacter margulisiae</name>
    <dbReference type="NCBI Taxonomy" id="1350067"/>
    <lineage>
        <taxon>Bacteria</taxon>
        <taxon>Pseudomonadati</taxon>
        <taxon>Bacteroidota</taxon>
        <taxon>Bacteroidia</taxon>
        <taxon>Bacteroidales</taxon>
        <taxon>Porphyromonadaceae</taxon>
        <taxon>Microbacter</taxon>
    </lineage>
</organism>
<keyword evidence="6" id="KW-1185">Reference proteome</keyword>
<dbReference type="InterPro" id="IPR011249">
    <property type="entry name" value="Metalloenz_LuxS/M16"/>
</dbReference>
<keyword evidence="5" id="KW-0645">Protease</keyword>
<dbReference type="InterPro" id="IPR007863">
    <property type="entry name" value="Peptidase_M16_C"/>
</dbReference>
<feature type="domain" description="Peptidase M16 C-terminal" evidence="4">
    <location>
        <begin position="640"/>
        <end position="818"/>
    </location>
</feature>
<evidence type="ECO:0000256" key="2">
    <source>
        <dbReference type="SAM" id="SignalP"/>
    </source>
</evidence>
<dbReference type="EMBL" id="JACHYB010000001">
    <property type="protein sequence ID" value="MBB3186675.1"/>
    <property type="molecule type" value="Genomic_DNA"/>
</dbReference>
<proteinExistence type="inferred from homology"/>
<dbReference type="InterPro" id="IPR050361">
    <property type="entry name" value="MPP/UQCRC_Complex"/>
</dbReference>
<dbReference type="PANTHER" id="PTHR11851:SF49">
    <property type="entry name" value="MITOCHONDRIAL-PROCESSING PEPTIDASE SUBUNIT ALPHA"/>
    <property type="match status" value="1"/>
</dbReference>
<feature type="domain" description="Peptidase M16 N-terminal" evidence="3">
    <location>
        <begin position="42"/>
        <end position="188"/>
    </location>
</feature>
<protein>
    <submittedName>
        <fullName evidence="5">Zinc protease</fullName>
        <ecNumber evidence="5">3.4.24.-</ecNumber>
    </submittedName>
</protein>
<comment type="similarity">
    <text evidence="1">Belongs to the peptidase M16 family.</text>
</comment>
<dbReference type="InterPro" id="IPR011765">
    <property type="entry name" value="Pept_M16_N"/>
</dbReference>
<dbReference type="GO" id="GO:0008233">
    <property type="term" value="F:peptidase activity"/>
    <property type="evidence" value="ECO:0007669"/>
    <property type="project" value="UniProtKB-KW"/>
</dbReference>
<evidence type="ECO:0000313" key="5">
    <source>
        <dbReference type="EMBL" id="MBB3186675.1"/>
    </source>
</evidence>
<dbReference type="EC" id="3.4.24.-" evidence="5"/>
<feature type="domain" description="Peptidase M16 C-terminal" evidence="4">
    <location>
        <begin position="198"/>
        <end position="366"/>
    </location>
</feature>
<accession>A0A7W5DQ06</accession>
<gene>
    <name evidence="5" type="ORF">FHX64_000838</name>
</gene>
<sequence length="888" mass="97289">MRKIFGIFIACLLVLPVAGKPLATNNSSETVLRHTLKNGLQVVIIRNPLAPVVTTEMNYLVGSDEAPEGFPGMAHAQEHMMFRGCPGLSADQLADITAAMGGDFDADTQQMVTQYYFTVPAEDLDVALHIEAIRMKGVMDSQELWSKERGAIEQEVASDLSNPQYVFYKKLLAEMFKGTPYAHDALGTRPSFDKTTGAMLQKFHNDWYAPNNAILVIVGRVDPEKTLAEVEQLYGDIPSKTLPSRPVYNFQPLKADTLHLTTDLPYGLDIISYRMPGIDSPDYAAAQVLSDVLSNHRSSLYSLIPEGKALYTGFSMNGLRKAGIGFSLAVFPKGADSNKLLSEVSSVLASELKNGVDPDLVAAAKRDEISSFEFQKNSVSGLASVWSQALAIEGHQSPAEDLDAIKKVTVDDVNRVAREYLNPDHAIFVILTPQSSGKPISQKGFGGKESFAPKNPKAVELPVWAENAMGRLSIPKSLVNPVVSTLPNGIKLIVQPEQISNTVSIYGSIKSKPDLQTPKGKEGVDDVLNQLFEYGSTTLNRIEFQKALDDIGADESAGSSFSLDVLADHFDKGVQLLADNELHPAFPEQAFMIVQHQTAATVAGQLQSPDYLFGRAIRKSLLPKEDPALREETPTSVMSLSMHDITDYYQHVFRPDMTTIVVIGNINPEKAKEVIEKYFGEWKATGPKPNVEFSPVPLNKTAVVNVPDASRVQDKVILAENLAITRSNPDRYALDVANHVLGGAFYATRLYRDLRENAGLVYYVGSSFDIGKHRSDYEVNFACDPPNVSKAKVIITKDLKQMQQSNVTPKELRQAKSLLLREITLSESSMNAIARGLLNRSLEDLPLNEPTIAAQHYVSLSADQVRAACAKWINTANLIQVSEGPTPK</sequence>
<evidence type="ECO:0000259" key="3">
    <source>
        <dbReference type="Pfam" id="PF00675"/>
    </source>
</evidence>
<dbReference type="PANTHER" id="PTHR11851">
    <property type="entry name" value="METALLOPROTEASE"/>
    <property type="match status" value="1"/>
</dbReference>
<evidence type="ECO:0000313" key="6">
    <source>
        <dbReference type="Proteomes" id="UP000544222"/>
    </source>
</evidence>
<dbReference type="GO" id="GO:0046872">
    <property type="term" value="F:metal ion binding"/>
    <property type="evidence" value="ECO:0007669"/>
    <property type="project" value="InterPro"/>
</dbReference>
<dbReference type="SUPFAM" id="SSF63411">
    <property type="entry name" value="LuxS/MPP-like metallohydrolase"/>
    <property type="match status" value="4"/>
</dbReference>
<dbReference type="GO" id="GO:0006508">
    <property type="term" value="P:proteolysis"/>
    <property type="evidence" value="ECO:0007669"/>
    <property type="project" value="UniProtKB-KW"/>
</dbReference>
<feature type="chain" id="PRO_5030920985" evidence="2">
    <location>
        <begin position="24"/>
        <end position="888"/>
    </location>
</feature>
<dbReference type="Proteomes" id="UP000544222">
    <property type="component" value="Unassembled WGS sequence"/>
</dbReference>
<dbReference type="AlphaFoldDB" id="A0A7W5DQ06"/>
<reference evidence="5 6" key="1">
    <citation type="submission" date="2020-08" db="EMBL/GenBank/DDBJ databases">
        <title>Genomic Encyclopedia of Type Strains, Phase IV (KMG-IV): sequencing the most valuable type-strain genomes for metagenomic binning, comparative biology and taxonomic classification.</title>
        <authorList>
            <person name="Goeker M."/>
        </authorList>
    </citation>
    <scope>NUCLEOTIDE SEQUENCE [LARGE SCALE GENOMIC DNA]</scope>
    <source>
        <strain evidence="5 6">DSM 27471</strain>
    </source>
</reference>
<keyword evidence="5" id="KW-0378">Hydrolase</keyword>
<evidence type="ECO:0000259" key="4">
    <source>
        <dbReference type="Pfam" id="PF05193"/>
    </source>
</evidence>
<dbReference type="Pfam" id="PF00675">
    <property type="entry name" value="Peptidase_M16"/>
    <property type="match status" value="1"/>
</dbReference>
<dbReference type="Pfam" id="PF05193">
    <property type="entry name" value="Peptidase_M16_C"/>
    <property type="match status" value="2"/>
</dbReference>
<feature type="signal peptide" evidence="2">
    <location>
        <begin position="1"/>
        <end position="23"/>
    </location>
</feature>
<dbReference type="RefSeq" id="WP_183412532.1">
    <property type="nucleotide sequence ID" value="NZ_JACHYB010000001.1"/>
</dbReference>
<comment type="caution">
    <text evidence="5">The sequence shown here is derived from an EMBL/GenBank/DDBJ whole genome shotgun (WGS) entry which is preliminary data.</text>
</comment>
<evidence type="ECO:0000256" key="1">
    <source>
        <dbReference type="ARBA" id="ARBA00007261"/>
    </source>
</evidence>
<dbReference type="Gene3D" id="3.30.830.10">
    <property type="entry name" value="Metalloenzyme, LuxS/M16 peptidase-like"/>
    <property type="match status" value="4"/>
</dbReference>
<name>A0A7W5DQ06_9PORP</name>
<keyword evidence="2" id="KW-0732">Signal</keyword>